<dbReference type="EMBL" id="BMAT01009898">
    <property type="protein sequence ID" value="GFS15986.1"/>
    <property type="molecule type" value="Genomic_DNA"/>
</dbReference>
<organism evidence="2 3">
    <name type="scientific">Elysia marginata</name>
    <dbReference type="NCBI Taxonomy" id="1093978"/>
    <lineage>
        <taxon>Eukaryota</taxon>
        <taxon>Metazoa</taxon>
        <taxon>Spiralia</taxon>
        <taxon>Lophotrochozoa</taxon>
        <taxon>Mollusca</taxon>
        <taxon>Gastropoda</taxon>
        <taxon>Heterobranchia</taxon>
        <taxon>Euthyneura</taxon>
        <taxon>Panpulmonata</taxon>
        <taxon>Sacoglossa</taxon>
        <taxon>Placobranchoidea</taxon>
        <taxon>Plakobranchidae</taxon>
        <taxon>Elysia</taxon>
    </lineage>
</organism>
<keyword evidence="2" id="KW-0540">Nuclease</keyword>
<gene>
    <name evidence="2" type="ORF">ElyMa_004946700</name>
</gene>
<dbReference type="AlphaFoldDB" id="A0AAV4J3Y8"/>
<feature type="coiled-coil region" evidence="1">
    <location>
        <begin position="101"/>
        <end position="146"/>
    </location>
</feature>
<sequence>MFSDCKVIAGEEVVHQHRLVCGVVKVRECKKKKTRAEKRIRTWKLTGEVGKDKVNRQLRAHKEQTANEKWIDLKGVLLCTAEEVCGTSKGGKKIDKETWWSEEVQALMKKKKEAFKNWQREGTDQLKEVFKEKKEAKRAVAKAKEEGYKEYT</sequence>
<accession>A0AAV4J3Y8</accession>
<dbReference type="GO" id="GO:0004519">
    <property type="term" value="F:endonuclease activity"/>
    <property type="evidence" value="ECO:0007669"/>
    <property type="project" value="UniProtKB-KW"/>
</dbReference>
<name>A0AAV4J3Y8_9GAST</name>
<keyword evidence="2" id="KW-0255">Endonuclease</keyword>
<evidence type="ECO:0000313" key="2">
    <source>
        <dbReference type="EMBL" id="GFS15986.1"/>
    </source>
</evidence>
<evidence type="ECO:0000256" key="1">
    <source>
        <dbReference type="SAM" id="Coils"/>
    </source>
</evidence>
<comment type="caution">
    <text evidence="2">The sequence shown here is derived from an EMBL/GenBank/DDBJ whole genome shotgun (WGS) entry which is preliminary data.</text>
</comment>
<proteinExistence type="predicted"/>
<evidence type="ECO:0000313" key="3">
    <source>
        <dbReference type="Proteomes" id="UP000762676"/>
    </source>
</evidence>
<reference evidence="2 3" key="1">
    <citation type="journal article" date="2021" name="Elife">
        <title>Chloroplast acquisition without the gene transfer in kleptoplastic sea slugs, Plakobranchus ocellatus.</title>
        <authorList>
            <person name="Maeda T."/>
            <person name="Takahashi S."/>
            <person name="Yoshida T."/>
            <person name="Shimamura S."/>
            <person name="Takaki Y."/>
            <person name="Nagai Y."/>
            <person name="Toyoda A."/>
            <person name="Suzuki Y."/>
            <person name="Arimoto A."/>
            <person name="Ishii H."/>
            <person name="Satoh N."/>
            <person name="Nishiyama T."/>
            <person name="Hasebe M."/>
            <person name="Maruyama T."/>
            <person name="Minagawa J."/>
            <person name="Obokata J."/>
            <person name="Shigenobu S."/>
        </authorList>
    </citation>
    <scope>NUCLEOTIDE SEQUENCE [LARGE SCALE GENOMIC DNA]</scope>
</reference>
<keyword evidence="1" id="KW-0175">Coiled coil</keyword>
<keyword evidence="2" id="KW-0378">Hydrolase</keyword>
<dbReference type="Proteomes" id="UP000762676">
    <property type="component" value="Unassembled WGS sequence"/>
</dbReference>
<keyword evidence="3" id="KW-1185">Reference proteome</keyword>
<protein>
    <submittedName>
        <fullName evidence="2">Endonuclease-reverse transcriptase HmRTE-e01</fullName>
    </submittedName>
</protein>